<dbReference type="SUPFAM" id="SSF54843">
    <property type="entry name" value="Ribosomal protein L22"/>
    <property type="match status" value="1"/>
</dbReference>
<dbReference type="InterPro" id="IPR036394">
    <property type="entry name" value="Ribosomal_uL22_sf"/>
</dbReference>
<evidence type="ECO:0000313" key="7">
    <source>
        <dbReference type="EMBL" id="CAD5228880.1"/>
    </source>
</evidence>
<dbReference type="Proteomes" id="UP000783686">
    <property type="component" value="Unassembled WGS sequence"/>
</dbReference>
<evidence type="ECO:0000256" key="3">
    <source>
        <dbReference type="ARBA" id="ARBA00023274"/>
    </source>
</evidence>
<evidence type="ECO:0000256" key="6">
    <source>
        <dbReference type="RuleBase" id="RU004005"/>
    </source>
</evidence>
<dbReference type="InterPro" id="IPR001063">
    <property type="entry name" value="Ribosomal_uL22"/>
</dbReference>
<protein>
    <recommendedName>
        <fullName evidence="4">Large ribosomal subunit protein uL22m</fullName>
    </recommendedName>
    <alternativeName>
        <fullName evidence="5">39S ribosomal protein L22, mitochondrial</fullName>
    </alternativeName>
</protein>
<comment type="caution">
    <text evidence="7">The sequence shown here is derived from an EMBL/GenBank/DDBJ whole genome shotgun (WGS) entry which is preliminary data.</text>
</comment>
<evidence type="ECO:0000256" key="5">
    <source>
        <dbReference type="ARBA" id="ARBA00035506"/>
    </source>
</evidence>
<dbReference type="AlphaFoldDB" id="A0A811LK52"/>
<proteinExistence type="inferred from homology"/>
<name>A0A811LK52_9BILA</name>
<dbReference type="GO" id="GO:0003735">
    <property type="term" value="F:structural constituent of ribosome"/>
    <property type="evidence" value="ECO:0007669"/>
    <property type="project" value="InterPro"/>
</dbReference>
<comment type="similarity">
    <text evidence="1 6">Belongs to the universal ribosomal protein uL22 family.</text>
</comment>
<evidence type="ECO:0000256" key="2">
    <source>
        <dbReference type="ARBA" id="ARBA00022980"/>
    </source>
</evidence>
<gene>
    <name evidence="7" type="ORF">BOKJ2_LOCUS12939</name>
</gene>
<dbReference type="PANTHER" id="PTHR13501">
    <property type="entry name" value="CHLOROPLAST 50S RIBOSOMAL PROTEIN L22-RELATED"/>
    <property type="match status" value="1"/>
</dbReference>
<keyword evidence="8" id="KW-1185">Reference proteome</keyword>
<keyword evidence="3 6" id="KW-0687">Ribonucleoprotein</keyword>
<dbReference type="PANTHER" id="PTHR13501:SF8">
    <property type="entry name" value="LARGE RIBOSOMAL SUBUNIT PROTEIN UL22M"/>
    <property type="match status" value="1"/>
</dbReference>
<dbReference type="EMBL" id="CAJFCW020000006">
    <property type="protein sequence ID" value="CAG9125198.1"/>
    <property type="molecule type" value="Genomic_DNA"/>
</dbReference>
<dbReference type="GO" id="GO:0006412">
    <property type="term" value="P:translation"/>
    <property type="evidence" value="ECO:0007669"/>
    <property type="project" value="InterPro"/>
</dbReference>
<dbReference type="Pfam" id="PF00237">
    <property type="entry name" value="Ribosomal_L22"/>
    <property type="match status" value="1"/>
</dbReference>
<reference evidence="7" key="1">
    <citation type="submission" date="2020-09" db="EMBL/GenBank/DDBJ databases">
        <authorList>
            <person name="Kikuchi T."/>
        </authorList>
    </citation>
    <scope>NUCLEOTIDE SEQUENCE</scope>
    <source>
        <strain evidence="7">SH1</strain>
    </source>
</reference>
<accession>A0A811LK52</accession>
<organism evidence="7 8">
    <name type="scientific">Bursaphelenchus okinawaensis</name>
    <dbReference type="NCBI Taxonomy" id="465554"/>
    <lineage>
        <taxon>Eukaryota</taxon>
        <taxon>Metazoa</taxon>
        <taxon>Ecdysozoa</taxon>
        <taxon>Nematoda</taxon>
        <taxon>Chromadorea</taxon>
        <taxon>Rhabditida</taxon>
        <taxon>Tylenchina</taxon>
        <taxon>Tylenchomorpha</taxon>
        <taxon>Aphelenchoidea</taxon>
        <taxon>Aphelenchoididae</taxon>
        <taxon>Bursaphelenchus</taxon>
    </lineage>
</organism>
<evidence type="ECO:0000313" key="8">
    <source>
        <dbReference type="Proteomes" id="UP000614601"/>
    </source>
</evidence>
<dbReference type="Gene3D" id="3.90.470.10">
    <property type="entry name" value="Ribosomal protein L22/L17"/>
    <property type="match status" value="1"/>
</dbReference>
<dbReference type="GO" id="GO:0005762">
    <property type="term" value="C:mitochondrial large ribosomal subunit"/>
    <property type="evidence" value="ECO:0007669"/>
    <property type="project" value="TreeGrafter"/>
</dbReference>
<sequence>MISRFLLDFRKCSSSVASLAKVDPWKKRLQFAKPHIQRFETPVRKVYYAPEWELKKVEDPDKDIYSPLKNYGMTPEKWEYQNKVVWPPGYVVPETGLPKPPEVYHCIENIHFAPKKMFTSCQFAWRMKVKDALIQLKFKGGKGTLLMADAIEQARNRAQNEFHINNPDDMFVAEAFAIQCAIKKSRKRHARENWNITRHRFINVFVRLEEGEPPGYKSSIPISNGWDKMREYYAYLRSRQIQYSI</sequence>
<evidence type="ECO:0000256" key="1">
    <source>
        <dbReference type="ARBA" id="ARBA00009451"/>
    </source>
</evidence>
<dbReference type="EMBL" id="CAJFDH010000006">
    <property type="protein sequence ID" value="CAD5228880.1"/>
    <property type="molecule type" value="Genomic_DNA"/>
</dbReference>
<keyword evidence="2 6" id="KW-0689">Ribosomal protein</keyword>
<dbReference type="OrthoDB" id="416470at2759"/>
<evidence type="ECO:0000256" key="4">
    <source>
        <dbReference type="ARBA" id="ARBA00035286"/>
    </source>
</evidence>
<dbReference type="Proteomes" id="UP000614601">
    <property type="component" value="Unassembled WGS sequence"/>
</dbReference>
<dbReference type="InterPro" id="IPR047867">
    <property type="entry name" value="Ribosomal_uL22_bac/org-type"/>
</dbReference>